<proteinExistence type="inferred from homology"/>
<dbReference type="SUPFAM" id="SSF56349">
    <property type="entry name" value="DNA breaking-rejoining enzymes"/>
    <property type="match status" value="1"/>
</dbReference>
<gene>
    <name evidence="6" type="primary">intS_1</name>
    <name evidence="6" type="ORF">NCTC13315_00179</name>
</gene>
<reference evidence="6 7" key="1">
    <citation type="submission" date="2018-06" db="EMBL/GenBank/DDBJ databases">
        <authorList>
            <consortium name="Pathogen Informatics"/>
            <person name="Doyle S."/>
        </authorList>
    </citation>
    <scope>NUCLEOTIDE SEQUENCE [LARGE SCALE GENOMIC DNA]</scope>
    <source>
        <strain evidence="6 7">NCTC13315</strain>
    </source>
</reference>
<protein>
    <submittedName>
        <fullName evidence="6">Integrase</fullName>
    </submittedName>
</protein>
<dbReference type="GO" id="GO:0003677">
    <property type="term" value="F:DNA binding"/>
    <property type="evidence" value="ECO:0007669"/>
    <property type="project" value="UniProtKB-UniRule"/>
</dbReference>
<dbReference type="PROSITE" id="PS51900">
    <property type="entry name" value="CB"/>
    <property type="match status" value="1"/>
</dbReference>
<evidence type="ECO:0000259" key="5">
    <source>
        <dbReference type="PROSITE" id="PS51900"/>
    </source>
</evidence>
<dbReference type="GO" id="GO:0015074">
    <property type="term" value="P:DNA integration"/>
    <property type="evidence" value="ECO:0007669"/>
    <property type="project" value="UniProtKB-KW"/>
</dbReference>
<dbReference type="InterPro" id="IPR010998">
    <property type="entry name" value="Integrase_recombinase_N"/>
</dbReference>
<evidence type="ECO:0000256" key="2">
    <source>
        <dbReference type="ARBA" id="ARBA00022908"/>
    </source>
</evidence>
<feature type="domain" description="Core-binding (CB)" evidence="5">
    <location>
        <begin position="98"/>
        <end position="179"/>
    </location>
</feature>
<evidence type="ECO:0000256" key="1">
    <source>
        <dbReference type="ARBA" id="ARBA00008857"/>
    </source>
</evidence>
<dbReference type="Gene3D" id="3.30.160.390">
    <property type="entry name" value="Integrase, DNA-binding domain"/>
    <property type="match status" value="1"/>
</dbReference>
<organism evidence="6 7">
    <name type="scientific">Legionella beliardensis</name>
    <dbReference type="NCBI Taxonomy" id="91822"/>
    <lineage>
        <taxon>Bacteria</taxon>
        <taxon>Pseudomonadati</taxon>
        <taxon>Pseudomonadota</taxon>
        <taxon>Gammaproteobacteria</taxon>
        <taxon>Legionellales</taxon>
        <taxon>Legionellaceae</taxon>
        <taxon>Legionella</taxon>
    </lineage>
</organism>
<dbReference type="PANTHER" id="PTHR30629:SF2">
    <property type="entry name" value="PROPHAGE INTEGRASE INTS-RELATED"/>
    <property type="match status" value="1"/>
</dbReference>
<keyword evidence="7" id="KW-1185">Reference proteome</keyword>
<sequence>MALKVKDVKDAEPREKPCKLKDERGLYLLVNPNGSKLWRLKYRFNGIEKKLSFGAFPEVSVAKARDMREDARKHLANGVDPGALKQSIKRANKEAAQNRLEAIAREWHVKFTPKWTLDHGKRILIRLEQNIFPWLGKRPIKEITAPDLLSVLRRVESRGAVETAHRILQTCGQVFRYFKAHMVFLPMQHSICSA</sequence>
<keyword evidence="3 4" id="KW-0238">DNA-binding</keyword>
<keyword evidence="2" id="KW-0229">DNA integration</keyword>
<dbReference type="Pfam" id="PF22022">
    <property type="entry name" value="Phage_int_M"/>
    <property type="match status" value="1"/>
</dbReference>
<evidence type="ECO:0000313" key="7">
    <source>
        <dbReference type="Proteomes" id="UP000254968"/>
    </source>
</evidence>
<dbReference type="EMBL" id="UGNV01000001">
    <property type="protein sequence ID" value="STX27672.1"/>
    <property type="molecule type" value="Genomic_DNA"/>
</dbReference>
<evidence type="ECO:0000313" key="6">
    <source>
        <dbReference type="EMBL" id="STX27672.1"/>
    </source>
</evidence>
<dbReference type="AlphaFoldDB" id="A0A378HXY1"/>
<dbReference type="InterPro" id="IPR044068">
    <property type="entry name" value="CB"/>
</dbReference>
<dbReference type="InterPro" id="IPR050808">
    <property type="entry name" value="Phage_Integrase"/>
</dbReference>
<evidence type="ECO:0000256" key="3">
    <source>
        <dbReference type="ARBA" id="ARBA00023125"/>
    </source>
</evidence>
<accession>A0A378HXY1</accession>
<dbReference type="Proteomes" id="UP000254968">
    <property type="component" value="Unassembled WGS sequence"/>
</dbReference>
<dbReference type="Gene3D" id="1.10.150.130">
    <property type="match status" value="1"/>
</dbReference>
<dbReference type="InterPro" id="IPR053876">
    <property type="entry name" value="Phage_int_M"/>
</dbReference>
<evidence type="ECO:0000256" key="4">
    <source>
        <dbReference type="PROSITE-ProRule" id="PRU01248"/>
    </source>
</evidence>
<dbReference type="PANTHER" id="PTHR30629">
    <property type="entry name" value="PROPHAGE INTEGRASE"/>
    <property type="match status" value="1"/>
</dbReference>
<dbReference type="Pfam" id="PF13356">
    <property type="entry name" value="Arm-DNA-bind_3"/>
    <property type="match status" value="1"/>
</dbReference>
<dbReference type="InterPro" id="IPR038488">
    <property type="entry name" value="Integrase_DNA-bd_sf"/>
</dbReference>
<dbReference type="InterPro" id="IPR011010">
    <property type="entry name" value="DNA_brk_join_enz"/>
</dbReference>
<comment type="similarity">
    <text evidence="1">Belongs to the 'phage' integrase family.</text>
</comment>
<name>A0A378HXY1_9GAMM</name>
<dbReference type="InterPro" id="IPR025166">
    <property type="entry name" value="Integrase_DNA_bind_dom"/>
</dbReference>